<keyword evidence="1" id="KW-0547">Nucleotide-binding</keyword>
<gene>
    <name evidence="1" type="primary">anmK</name>
    <name evidence="2" type="ORF">BA177_03425</name>
</gene>
<keyword evidence="1" id="KW-0067">ATP-binding</keyword>
<dbReference type="EMBL" id="CP016268">
    <property type="protein sequence ID" value="ANO50391.1"/>
    <property type="molecule type" value="Genomic_DNA"/>
</dbReference>
<dbReference type="GO" id="GO:0016773">
    <property type="term" value="F:phosphotransferase activity, alcohol group as acceptor"/>
    <property type="evidence" value="ECO:0007669"/>
    <property type="project" value="UniProtKB-UniRule"/>
</dbReference>
<evidence type="ECO:0000256" key="1">
    <source>
        <dbReference type="HAMAP-Rule" id="MF_01270"/>
    </source>
</evidence>
<dbReference type="HAMAP" id="MF_01270">
    <property type="entry name" value="AnhMurNAc_kinase"/>
    <property type="match status" value="1"/>
</dbReference>
<dbReference type="OrthoDB" id="9763949at2"/>
<dbReference type="GO" id="GO:0009254">
    <property type="term" value="P:peptidoglycan turnover"/>
    <property type="evidence" value="ECO:0007669"/>
    <property type="project" value="UniProtKB-UniRule"/>
</dbReference>
<dbReference type="GO" id="GO:0097175">
    <property type="term" value="P:1,6-anhydro-N-acetyl-beta-muramic acid catabolic process"/>
    <property type="evidence" value="ECO:0007669"/>
    <property type="project" value="UniProtKB-UniRule"/>
</dbReference>
<dbReference type="NCBIfam" id="NF007139">
    <property type="entry name" value="PRK09585.1-3"/>
    <property type="match status" value="1"/>
</dbReference>
<comment type="caution">
    <text evidence="1">Lacks conserved residue(s) required for the propagation of feature annotation.</text>
</comment>
<dbReference type="GO" id="GO:0005524">
    <property type="term" value="F:ATP binding"/>
    <property type="evidence" value="ECO:0007669"/>
    <property type="project" value="UniProtKB-UniRule"/>
</dbReference>
<comment type="function">
    <text evidence="1">Catalyzes the specific phosphorylation of 1,6-anhydro-N-acetylmuramic acid (anhMurNAc) with the simultaneous cleavage of the 1,6-anhydro ring, generating MurNAc-6-P. Is required for the utilization of anhMurNAc either imported from the medium or derived from its own cell wall murein, and thus plays a role in cell wall recycling.</text>
</comment>
<dbReference type="InterPro" id="IPR005338">
    <property type="entry name" value="Anhydro_N_Ac-Mur_kinase"/>
</dbReference>
<dbReference type="InterPro" id="IPR043129">
    <property type="entry name" value="ATPase_NBD"/>
</dbReference>
<keyword evidence="1" id="KW-0119">Carbohydrate metabolism</keyword>
<reference evidence="2 3" key="1">
    <citation type="submission" date="2016-06" db="EMBL/GenBank/DDBJ databases">
        <title>Complete genome sequence of a deep-branching marine Gamma Proteobacterium Woeseia oceani type strain XK5.</title>
        <authorList>
            <person name="Mu D."/>
            <person name="Du Z."/>
        </authorList>
    </citation>
    <scope>NUCLEOTIDE SEQUENCE [LARGE SCALE GENOMIC DNA]</scope>
    <source>
        <strain evidence="2 3">XK5</strain>
    </source>
</reference>
<dbReference type="KEGG" id="woc:BA177_03425"/>
<dbReference type="Proteomes" id="UP000092695">
    <property type="component" value="Chromosome"/>
</dbReference>
<dbReference type="STRING" id="1548547.BA177_03425"/>
<dbReference type="AlphaFoldDB" id="A0A193LD74"/>
<dbReference type="GO" id="GO:0016301">
    <property type="term" value="F:kinase activity"/>
    <property type="evidence" value="ECO:0007669"/>
    <property type="project" value="UniProtKB-KW"/>
</dbReference>
<name>A0A193LD74_9GAMM</name>
<comment type="catalytic activity">
    <reaction evidence="1">
        <text>1,6-anhydro-N-acetyl-beta-muramate + ATP + H2O = N-acetyl-D-muramate 6-phosphate + ADP + H(+)</text>
        <dbReference type="Rhea" id="RHEA:24952"/>
        <dbReference type="ChEBI" id="CHEBI:15377"/>
        <dbReference type="ChEBI" id="CHEBI:15378"/>
        <dbReference type="ChEBI" id="CHEBI:30616"/>
        <dbReference type="ChEBI" id="CHEBI:58690"/>
        <dbReference type="ChEBI" id="CHEBI:58722"/>
        <dbReference type="ChEBI" id="CHEBI:456216"/>
        <dbReference type="EC" id="2.7.1.170"/>
    </reaction>
</comment>
<dbReference type="Gene3D" id="3.30.420.40">
    <property type="match status" value="2"/>
</dbReference>
<dbReference type="Pfam" id="PF03702">
    <property type="entry name" value="AnmK"/>
    <property type="match status" value="1"/>
</dbReference>
<dbReference type="UniPathway" id="UPA00544"/>
<dbReference type="PANTHER" id="PTHR30605">
    <property type="entry name" value="ANHYDRO-N-ACETYLMURAMIC ACID KINASE"/>
    <property type="match status" value="1"/>
</dbReference>
<comment type="pathway">
    <text evidence="1">Cell wall biogenesis; peptidoglycan recycling.</text>
</comment>
<proteinExistence type="inferred from homology"/>
<protein>
    <recommendedName>
        <fullName evidence="1">Anhydro-N-acetylmuramic acid kinase</fullName>
        <ecNumber evidence="1">2.7.1.170</ecNumber>
    </recommendedName>
    <alternativeName>
        <fullName evidence="1">AnhMurNAc kinase</fullName>
    </alternativeName>
</protein>
<sequence length="357" mass="38182">MDGIDAALVDLDHTRCRIIAAKTCPYAPELRDTLFHLSRNPEECTIDEVGRIDHWIAESFRDAALAVMRDAGVTADAVTALGSHGQTLRHKPRAARPFTIQLGDPNIIAAGTGITTVADFRRRDLAEGGEGAPLAPAFHAWAFSSPAKRVILNIGGFANVTVLNSANNGISGFDTGPGNSLMDTWCQLHKGKAYDEDGRWASSGVVDSRLLNQMLGDDYFALPPPKSTGFEYFDNAWLARHLEDGPARRADDVLATLCDLTACTIADAIDTYAADARDVLVCGGGVHNQHLLRRLQDKLPHQVVASTATAGVEPDWIEAAAFAWLAARRLADLPGNIPAVTGARVPAILGGVFSGRN</sequence>
<evidence type="ECO:0000313" key="3">
    <source>
        <dbReference type="Proteomes" id="UP000092695"/>
    </source>
</evidence>
<dbReference type="GO" id="GO:0006040">
    <property type="term" value="P:amino sugar metabolic process"/>
    <property type="evidence" value="ECO:0007669"/>
    <property type="project" value="InterPro"/>
</dbReference>
<dbReference type="UniPathway" id="UPA00343"/>
<comment type="similarity">
    <text evidence="1">Belongs to the anhydro-N-acetylmuramic acid kinase family.</text>
</comment>
<accession>A0A193LD74</accession>
<dbReference type="PANTHER" id="PTHR30605:SF0">
    <property type="entry name" value="ANHYDRO-N-ACETYLMURAMIC ACID KINASE"/>
    <property type="match status" value="1"/>
</dbReference>
<keyword evidence="3" id="KW-1185">Reference proteome</keyword>
<evidence type="ECO:0000313" key="2">
    <source>
        <dbReference type="EMBL" id="ANO50391.1"/>
    </source>
</evidence>
<dbReference type="SUPFAM" id="SSF53067">
    <property type="entry name" value="Actin-like ATPase domain"/>
    <property type="match status" value="1"/>
</dbReference>
<organism evidence="2 3">
    <name type="scientific">Woeseia oceani</name>
    <dbReference type="NCBI Taxonomy" id="1548547"/>
    <lineage>
        <taxon>Bacteria</taxon>
        <taxon>Pseudomonadati</taxon>
        <taxon>Pseudomonadota</taxon>
        <taxon>Gammaproteobacteria</taxon>
        <taxon>Woeseiales</taxon>
        <taxon>Woeseiaceae</taxon>
        <taxon>Woeseia</taxon>
    </lineage>
</organism>
<dbReference type="CDD" id="cd24050">
    <property type="entry name" value="ASKHA_NBD_ANMK"/>
    <property type="match status" value="1"/>
</dbReference>
<keyword evidence="1" id="KW-0808">Transferase</keyword>
<keyword evidence="1 2" id="KW-0418">Kinase</keyword>
<comment type="pathway">
    <text evidence="1">Amino-sugar metabolism; 1,6-anhydro-N-acetylmuramate degradation.</text>
</comment>
<dbReference type="EC" id="2.7.1.170" evidence="1"/>